<dbReference type="OrthoDB" id="259769at2759"/>
<dbReference type="InterPro" id="IPR006111">
    <property type="entry name" value="Rpo6/Rpb6"/>
</dbReference>
<dbReference type="Gene3D" id="3.90.940.10">
    <property type="match status" value="1"/>
</dbReference>
<organism evidence="7 8">
    <name type="scientific">Anaeramoeba ignava</name>
    <name type="common">Anaerobic marine amoeba</name>
    <dbReference type="NCBI Taxonomy" id="1746090"/>
    <lineage>
        <taxon>Eukaryota</taxon>
        <taxon>Metamonada</taxon>
        <taxon>Anaeramoebidae</taxon>
        <taxon>Anaeramoeba</taxon>
    </lineage>
</organism>
<gene>
    <name evidence="7" type="ORF">M0811_02380</name>
</gene>
<dbReference type="PROSITE" id="PS01111">
    <property type="entry name" value="RNA_POL_K_14KD"/>
    <property type="match status" value="1"/>
</dbReference>
<dbReference type="InterPro" id="IPR020708">
    <property type="entry name" value="DNA-dir_RNA_polK_14-18kDa_CS"/>
</dbReference>
<dbReference type="GO" id="GO:0003899">
    <property type="term" value="F:DNA-directed RNA polymerase activity"/>
    <property type="evidence" value="ECO:0007669"/>
    <property type="project" value="InterPro"/>
</dbReference>
<protein>
    <submittedName>
        <fullName evidence="7">DNA-directed RNA polymerase subunit k</fullName>
    </submittedName>
</protein>
<accession>A0A9Q0LBG9</accession>
<dbReference type="SMART" id="SM01409">
    <property type="entry name" value="RNA_pol_Rpb6"/>
    <property type="match status" value="1"/>
</dbReference>
<dbReference type="GO" id="GO:0005666">
    <property type="term" value="C:RNA polymerase III complex"/>
    <property type="evidence" value="ECO:0007669"/>
    <property type="project" value="TreeGrafter"/>
</dbReference>
<dbReference type="NCBIfam" id="NF002207">
    <property type="entry name" value="PRK01099.1-2"/>
    <property type="match status" value="1"/>
</dbReference>
<dbReference type="GO" id="GO:0006360">
    <property type="term" value="P:transcription by RNA polymerase I"/>
    <property type="evidence" value="ECO:0007669"/>
    <property type="project" value="TreeGrafter"/>
</dbReference>
<dbReference type="OMA" id="MDIYNDN"/>
<evidence type="ECO:0000256" key="4">
    <source>
        <dbReference type="ARBA" id="ARBA00023242"/>
    </source>
</evidence>
<dbReference type="GO" id="GO:0005736">
    <property type="term" value="C:RNA polymerase I complex"/>
    <property type="evidence" value="ECO:0007669"/>
    <property type="project" value="TreeGrafter"/>
</dbReference>
<dbReference type="Proteomes" id="UP001149090">
    <property type="component" value="Unassembled WGS sequence"/>
</dbReference>
<evidence type="ECO:0000313" key="8">
    <source>
        <dbReference type="Proteomes" id="UP001149090"/>
    </source>
</evidence>
<evidence type="ECO:0000313" key="7">
    <source>
        <dbReference type="EMBL" id="KAJ5069802.1"/>
    </source>
</evidence>
<reference evidence="7" key="1">
    <citation type="submission" date="2022-10" db="EMBL/GenBank/DDBJ databases">
        <title>Novel sulphate-reducing endosymbionts in the free-living metamonad Anaeramoeba.</title>
        <authorList>
            <person name="Jerlstrom-Hultqvist J."/>
            <person name="Cepicka I."/>
            <person name="Gallot-Lavallee L."/>
            <person name="Salas-Leiva D."/>
            <person name="Curtis B.A."/>
            <person name="Zahonova K."/>
            <person name="Pipaliya S."/>
            <person name="Dacks J."/>
            <person name="Roger A.J."/>
        </authorList>
    </citation>
    <scope>NUCLEOTIDE SEQUENCE</scope>
    <source>
        <strain evidence="7">BMAN</strain>
    </source>
</reference>
<evidence type="ECO:0000256" key="1">
    <source>
        <dbReference type="ARBA" id="ARBA00004123"/>
    </source>
</evidence>
<comment type="caution">
    <text evidence="7">The sequence shown here is derived from an EMBL/GenBank/DDBJ whole genome shotgun (WGS) entry which is preliminary data.</text>
</comment>
<dbReference type="InterPro" id="IPR036161">
    <property type="entry name" value="RPB6/omega-like_sf"/>
</dbReference>
<dbReference type="GO" id="GO:0005665">
    <property type="term" value="C:RNA polymerase II, core complex"/>
    <property type="evidence" value="ECO:0007669"/>
    <property type="project" value="InterPro"/>
</dbReference>
<dbReference type="GO" id="GO:0042797">
    <property type="term" value="P:tRNA transcription by RNA polymerase III"/>
    <property type="evidence" value="ECO:0007669"/>
    <property type="project" value="TreeGrafter"/>
</dbReference>
<dbReference type="PIRSF" id="PIRSF500154">
    <property type="entry name" value="RPB6"/>
    <property type="match status" value="1"/>
</dbReference>
<dbReference type="GO" id="GO:0003677">
    <property type="term" value="F:DNA binding"/>
    <property type="evidence" value="ECO:0007669"/>
    <property type="project" value="InterPro"/>
</dbReference>
<dbReference type="AlphaFoldDB" id="A0A9Q0LBG9"/>
<comment type="similarity">
    <text evidence="5">Belongs to the archaeal Rpo6/eukaryotic RPB6 RNA polymerase subunit family.</text>
</comment>
<feature type="region of interest" description="Disordered" evidence="6">
    <location>
        <begin position="1"/>
        <end position="22"/>
    </location>
</feature>
<feature type="region of interest" description="Disordered" evidence="6">
    <location>
        <begin position="27"/>
        <end position="46"/>
    </location>
</feature>
<dbReference type="PANTHER" id="PTHR47227">
    <property type="entry name" value="DNA-DIRECTED RNA POLYMERASE SUBUNIT K"/>
    <property type="match status" value="1"/>
</dbReference>
<evidence type="ECO:0000256" key="3">
    <source>
        <dbReference type="ARBA" id="ARBA00023163"/>
    </source>
</evidence>
<dbReference type="Pfam" id="PF01192">
    <property type="entry name" value="RNA_pol_Rpb6"/>
    <property type="match status" value="1"/>
</dbReference>
<keyword evidence="8" id="KW-1185">Reference proteome</keyword>
<dbReference type="InterPro" id="IPR006110">
    <property type="entry name" value="Pol_omega/Rpo6/RPB6"/>
</dbReference>
<dbReference type="SUPFAM" id="SSF63562">
    <property type="entry name" value="RPB6/omega subunit-like"/>
    <property type="match status" value="1"/>
</dbReference>
<keyword evidence="3" id="KW-0804">Transcription</keyword>
<comment type="subcellular location">
    <subcellularLocation>
        <location evidence="1">Nucleus</location>
    </subcellularLocation>
</comment>
<keyword evidence="4" id="KW-0539">Nucleus</keyword>
<proteinExistence type="inferred from homology"/>
<dbReference type="PIRSF" id="PIRSF000778">
    <property type="entry name" value="RpoK/RPB6"/>
    <property type="match status" value="1"/>
</dbReference>
<evidence type="ECO:0000256" key="6">
    <source>
        <dbReference type="SAM" id="MobiDB-lite"/>
    </source>
</evidence>
<dbReference type="NCBIfam" id="NF002208">
    <property type="entry name" value="PRK01099.1-3"/>
    <property type="match status" value="1"/>
</dbReference>
<feature type="compositionally biased region" description="Basic and acidic residues" evidence="6">
    <location>
        <begin position="29"/>
        <end position="42"/>
    </location>
</feature>
<sequence>MMEQESRDVFGANDNEIQMDEDTIQNFEIRTEEENEKRKADQEDSNIGVRITTRYMTKYERARILGTRALQISMSAPVMVEITRETDPLQIALKELKEGKIPFIIRRYLPDGSFEDVKASDLILTFD</sequence>
<dbReference type="GO" id="GO:0006366">
    <property type="term" value="P:transcription by RNA polymerase II"/>
    <property type="evidence" value="ECO:0007669"/>
    <property type="project" value="TreeGrafter"/>
</dbReference>
<dbReference type="EMBL" id="JAPDFW010000103">
    <property type="protein sequence ID" value="KAJ5069802.1"/>
    <property type="molecule type" value="Genomic_DNA"/>
</dbReference>
<dbReference type="InterPro" id="IPR028363">
    <property type="entry name" value="RPB6"/>
</dbReference>
<dbReference type="PANTHER" id="PTHR47227:SF5">
    <property type="entry name" value="DNA-DIRECTED RNA POLYMERASES I, II, AND III SUBUNIT RPABC2"/>
    <property type="match status" value="1"/>
</dbReference>
<name>A0A9Q0LBG9_ANAIG</name>
<dbReference type="HAMAP" id="MF_00192">
    <property type="entry name" value="RNApol_arch_Rpo6"/>
    <property type="match status" value="1"/>
</dbReference>
<keyword evidence="2 7" id="KW-0240">DNA-directed RNA polymerase</keyword>
<evidence type="ECO:0000256" key="2">
    <source>
        <dbReference type="ARBA" id="ARBA00022478"/>
    </source>
</evidence>
<evidence type="ECO:0000256" key="5">
    <source>
        <dbReference type="ARBA" id="ARBA00025773"/>
    </source>
</evidence>